<proteinExistence type="predicted"/>
<dbReference type="Proteomes" id="UP000095591">
    <property type="component" value="Unassembled WGS sequence"/>
</dbReference>
<dbReference type="InterPro" id="IPR021958">
    <property type="entry name" value="DUF3575"/>
</dbReference>
<dbReference type="AlphaFoldDB" id="A0A173VGF2"/>
<feature type="chain" id="PRO_5008013846" evidence="1">
    <location>
        <begin position="22"/>
        <end position="199"/>
    </location>
</feature>
<protein>
    <submittedName>
        <fullName evidence="2">Protein of uncharacterized function (DUF3575)</fullName>
    </submittedName>
</protein>
<evidence type="ECO:0000313" key="2">
    <source>
        <dbReference type="EMBL" id="CUN26489.1"/>
    </source>
</evidence>
<name>A0A173VGF2_PARDI</name>
<reference evidence="2 3" key="1">
    <citation type="submission" date="2015-09" db="EMBL/GenBank/DDBJ databases">
        <authorList>
            <consortium name="Pathogen Informatics"/>
        </authorList>
    </citation>
    <scope>NUCLEOTIDE SEQUENCE [LARGE SCALE GENOMIC DNA]</scope>
    <source>
        <strain evidence="2 3">2789STDY5608872</strain>
    </source>
</reference>
<gene>
    <name evidence="2" type="ORF">ERS852429_03051</name>
</gene>
<sequence length="199" mass="22766">MKMKRLFTLMVFLCAAFLSQAQTSPGDDKGAVAAIKTNLPYWGVGGTFNLGAEFRLARHWTLDLEAGLNPFDGKNDDGSYDRTMKHFRAHPELRYWFCESFQGHFLGLHVPFIAYNFADLKVLDLENERRQGWGTGVGVSYGYQWLLHEHWNLEATLGVGYLYLNYDKFPCKNCGNKSEDNKKHYFGPTQAAVSLIYLF</sequence>
<dbReference type="SUPFAM" id="SSF103515">
    <property type="entry name" value="Autotransporter"/>
    <property type="match status" value="1"/>
</dbReference>
<evidence type="ECO:0000313" key="3">
    <source>
        <dbReference type="Proteomes" id="UP000095591"/>
    </source>
</evidence>
<dbReference type="Pfam" id="PF12099">
    <property type="entry name" value="DUF3575"/>
    <property type="match status" value="1"/>
</dbReference>
<dbReference type="InterPro" id="IPR036709">
    <property type="entry name" value="Autotransporte_beta_dom_sf"/>
</dbReference>
<accession>A0A173VGF2</accession>
<dbReference type="EMBL" id="CYXP01000007">
    <property type="protein sequence ID" value="CUN26489.1"/>
    <property type="molecule type" value="Genomic_DNA"/>
</dbReference>
<organism evidence="2 3">
    <name type="scientific">Parabacteroides distasonis</name>
    <dbReference type="NCBI Taxonomy" id="823"/>
    <lineage>
        <taxon>Bacteria</taxon>
        <taxon>Pseudomonadati</taxon>
        <taxon>Bacteroidota</taxon>
        <taxon>Bacteroidia</taxon>
        <taxon>Bacteroidales</taxon>
        <taxon>Tannerellaceae</taxon>
        <taxon>Parabacteroides</taxon>
    </lineage>
</organism>
<keyword evidence="1" id="KW-0732">Signal</keyword>
<evidence type="ECO:0000256" key="1">
    <source>
        <dbReference type="SAM" id="SignalP"/>
    </source>
</evidence>
<feature type="signal peptide" evidence="1">
    <location>
        <begin position="1"/>
        <end position="21"/>
    </location>
</feature>